<dbReference type="PROSITE" id="PS50980">
    <property type="entry name" value="COA_CT_NTER"/>
    <property type="match status" value="1"/>
</dbReference>
<comment type="similarity">
    <text evidence="1">Belongs to the AccD/PCCB family.</text>
</comment>
<feature type="domain" description="CoA carboxyltransferase N-terminal" evidence="3">
    <location>
        <begin position="1"/>
        <end position="258"/>
    </location>
</feature>
<evidence type="ECO:0000256" key="1">
    <source>
        <dbReference type="ARBA" id="ARBA00006102"/>
    </source>
</evidence>
<keyword evidence="6" id="KW-1185">Reference proteome</keyword>
<gene>
    <name evidence="5" type="ORF">IWH25_02290</name>
</gene>
<dbReference type="PROSITE" id="PS50989">
    <property type="entry name" value="COA_CT_CTER"/>
    <property type="match status" value="1"/>
</dbReference>
<evidence type="ECO:0000259" key="4">
    <source>
        <dbReference type="PROSITE" id="PS50989"/>
    </source>
</evidence>
<reference evidence="5" key="1">
    <citation type="submission" date="2020-11" db="EMBL/GenBank/DDBJ databases">
        <title>Azospira restricta DSM 18626 genome sequence.</title>
        <authorList>
            <person name="Moe W.M."/>
        </authorList>
    </citation>
    <scope>NUCLEOTIDE SEQUENCE</scope>
    <source>
        <strain evidence="5">DSM 18626</strain>
    </source>
</reference>
<dbReference type="AlphaFoldDB" id="A0A974SPQ2"/>
<dbReference type="SUPFAM" id="SSF52096">
    <property type="entry name" value="ClpP/crotonase"/>
    <property type="match status" value="2"/>
</dbReference>
<dbReference type="GO" id="GO:0003989">
    <property type="term" value="F:acetyl-CoA carboxylase activity"/>
    <property type="evidence" value="ECO:0007669"/>
    <property type="project" value="UniProtKB-ARBA"/>
</dbReference>
<dbReference type="GO" id="GO:0015977">
    <property type="term" value="P:carbon fixation"/>
    <property type="evidence" value="ECO:0007669"/>
    <property type="project" value="UniProtKB-ARBA"/>
</dbReference>
<dbReference type="FunFam" id="3.90.226.10:FF:000017">
    <property type="entry name" value="Propionyl-CoA carboxylase subunit beta 5"/>
    <property type="match status" value="1"/>
</dbReference>
<proteinExistence type="inferred from homology"/>
<dbReference type="PANTHER" id="PTHR43842:SF4">
    <property type="match status" value="1"/>
</dbReference>
<dbReference type="InterPro" id="IPR011763">
    <property type="entry name" value="COA_CT_C"/>
</dbReference>
<dbReference type="PANTHER" id="PTHR43842">
    <property type="entry name" value="PROPIONYL-COA CARBOXYLASE BETA CHAIN"/>
    <property type="match status" value="1"/>
</dbReference>
<dbReference type="EMBL" id="CP064781">
    <property type="protein sequence ID" value="QRJ64208.1"/>
    <property type="molecule type" value="Genomic_DNA"/>
</dbReference>
<accession>A0A974SPQ2</accession>
<dbReference type="FunFam" id="3.90.226.10:FF:000016">
    <property type="entry name" value="Propionyl-CoA carboxylase, beta subunit"/>
    <property type="match status" value="1"/>
</dbReference>
<feature type="domain" description="CoA carboxyltransferase C-terminal" evidence="4">
    <location>
        <begin position="265"/>
        <end position="505"/>
    </location>
</feature>
<evidence type="ECO:0000256" key="2">
    <source>
        <dbReference type="ARBA" id="ARBA00074538"/>
    </source>
</evidence>
<dbReference type="GO" id="GO:0004658">
    <property type="term" value="F:propionyl-CoA carboxylase activity"/>
    <property type="evidence" value="ECO:0007669"/>
    <property type="project" value="UniProtKB-ARBA"/>
</dbReference>
<dbReference type="GO" id="GO:0009317">
    <property type="term" value="C:acetyl-CoA carboxylase complex"/>
    <property type="evidence" value="ECO:0007669"/>
    <property type="project" value="UniProtKB-ARBA"/>
</dbReference>
<dbReference type="KEGG" id="ares:IWH25_02290"/>
<dbReference type="InterPro" id="IPR034733">
    <property type="entry name" value="AcCoA_carboxyl_beta"/>
</dbReference>
<protein>
    <recommendedName>
        <fullName evidence="2">Propionyl-CoA carboxylase beta chain</fullName>
    </recommendedName>
</protein>
<dbReference type="InterPro" id="IPR029045">
    <property type="entry name" value="ClpP/crotonase-like_dom_sf"/>
</dbReference>
<evidence type="ECO:0000259" key="3">
    <source>
        <dbReference type="PROSITE" id="PS50980"/>
    </source>
</evidence>
<dbReference type="Pfam" id="PF01039">
    <property type="entry name" value="Carboxyl_trans"/>
    <property type="match status" value="1"/>
</dbReference>
<dbReference type="RefSeq" id="WP_203387750.1">
    <property type="nucleotide sequence ID" value="NZ_CP064781.1"/>
</dbReference>
<evidence type="ECO:0000313" key="6">
    <source>
        <dbReference type="Proteomes" id="UP000663444"/>
    </source>
</evidence>
<dbReference type="Gene3D" id="3.90.226.10">
    <property type="entry name" value="2-enoyl-CoA Hydratase, Chain A, domain 1"/>
    <property type="match status" value="2"/>
</dbReference>
<evidence type="ECO:0000313" key="5">
    <source>
        <dbReference type="EMBL" id="QRJ64208.1"/>
    </source>
</evidence>
<dbReference type="InterPro" id="IPR051047">
    <property type="entry name" value="AccD/PCCB"/>
</dbReference>
<dbReference type="Proteomes" id="UP000663444">
    <property type="component" value="Chromosome"/>
</dbReference>
<sequence length="511" mass="56064">MHDIIRQLEKKRELARLGGGQKRIDSQHAKGKLTARERIELLLDPGSFEEWDMFKEHRCVDFGMDQAEKTPGDGVVVGYGTINGRLVFVFSQDFTVFGGSLSETHAEKICKVMDHAMKVGAPVIGLNDSGGARIQEGVASLGGYADVFQRNVMASGVVPQISMIMGPCAGGAVYSPSMTDFIFMVKDSSYMFVTGPEVVKTVTHEDVTAEELGGAVTHTSKSGVADLAFENDVEALSMLRRFMNFVPSSNREKPPVTPTNDPADRMDHSLDTLVPDNPNKPYDMKELIIKVVDDSDFFELQPDYAKNIIIGFGRMDGHPVGIVANQPLVLAGCLDIKSSIKAARFVRFCDAFNIPVVTFVDVPGFMPGTAQEYGGIIKHGAKLLYAYAECTVPKVTVITRKAYGGAYDVMSSKHLRGDVNIAWPSAEIAVMGPKGAVEIIFREEKNDPAKLAQREAEYKAKFANPFVAGARGFIDDVIMPHATRKRICRSLAMLRDKQLDNPWRKHGNIPL</sequence>
<dbReference type="InterPro" id="IPR011762">
    <property type="entry name" value="COA_CT_N"/>
</dbReference>
<name>A0A974SPQ2_9RHOO</name>
<organism evidence="5 6">
    <name type="scientific">Azospira restricta</name>
    <dbReference type="NCBI Taxonomy" id="404405"/>
    <lineage>
        <taxon>Bacteria</taxon>
        <taxon>Pseudomonadati</taxon>
        <taxon>Pseudomonadota</taxon>
        <taxon>Betaproteobacteria</taxon>
        <taxon>Rhodocyclales</taxon>
        <taxon>Rhodocyclaceae</taxon>
        <taxon>Azospira</taxon>
    </lineage>
</organism>